<dbReference type="Proteomes" id="UP001054837">
    <property type="component" value="Unassembled WGS sequence"/>
</dbReference>
<evidence type="ECO:0000313" key="2">
    <source>
        <dbReference type="Proteomes" id="UP001054837"/>
    </source>
</evidence>
<dbReference type="AlphaFoldDB" id="A0AAV4Q134"/>
<reference evidence="1 2" key="1">
    <citation type="submission" date="2021-06" db="EMBL/GenBank/DDBJ databases">
        <title>Caerostris darwini draft genome.</title>
        <authorList>
            <person name="Kono N."/>
            <person name="Arakawa K."/>
        </authorList>
    </citation>
    <scope>NUCLEOTIDE SEQUENCE [LARGE SCALE GENOMIC DNA]</scope>
</reference>
<keyword evidence="2" id="KW-1185">Reference proteome</keyword>
<protein>
    <submittedName>
        <fullName evidence="1">Uncharacterized protein</fullName>
    </submittedName>
</protein>
<dbReference type="EMBL" id="BPLQ01003607">
    <property type="protein sequence ID" value="GIY01745.1"/>
    <property type="molecule type" value="Genomic_DNA"/>
</dbReference>
<organism evidence="1 2">
    <name type="scientific">Caerostris darwini</name>
    <dbReference type="NCBI Taxonomy" id="1538125"/>
    <lineage>
        <taxon>Eukaryota</taxon>
        <taxon>Metazoa</taxon>
        <taxon>Ecdysozoa</taxon>
        <taxon>Arthropoda</taxon>
        <taxon>Chelicerata</taxon>
        <taxon>Arachnida</taxon>
        <taxon>Araneae</taxon>
        <taxon>Araneomorphae</taxon>
        <taxon>Entelegynae</taxon>
        <taxon>Araneoidea</taxon>
        <taxon>Araneidae</taxon>
        <taxon>Caerostris</taxon>
    </lineage>
</organism>
<proteinExistence type="predicted"/>
<name>A0AAV4Q134_9ARAC</name>
<accession>A0AAV4Q134</accession>
<gene>
    <name evidence="1" type="ORF">CDAR_256711</name>
</gene>
<comment type="caution">
    <text evidence="1">The sequence shown here is derived from an EMBL/GenBank/DDBJ whole genome shotgun (WGS) entry which is preliminary data.</text>
</comment>
<evidence type="ECO:0000313" key="1">
    <source>
        <dbReference type="EMBL" id="GIY01745.1"/>
    </source>
</evidence>
<sequence>MATTEQKTPHYMLAQSNISSAFYSELEGRGSNSSQYGPLLASTSKAIMHAHVFSLCFSFLFLRKVQPLREEEHATMFAGARVYKNLYPK</sequence>